<dbReference type="PANTHER" id="PTHR24148">
    <property type="entry name" value="ANKYRIN REPEAT DOMAIN-CONTAINING PROTEIN 39 HOMOLOG-RELATED"/>
    <property type="match status" value="1"/>
</dbReference>
<dbReference type="Pfam" id="PF06985">
    <property type="entry name" value="HET"/>
    <property type="match status" value="1"/>
</dbReference>
<dbReference type="OrthoDB" id="2157530at2759"/>
<evidence type="ECO:0000313" key="3">
    <source>
        <dbReference type="Proteomes" id="UP000799779"/>
    </source>
</evidence>
<organism evidence="2 3">
    <name type="scientific">Amniculicola lignicola CBS 123094</name>
    <dbReference type="NCBI Taxonomy" id="1392246"/>
    <lineage>
        <taxon>Eukaryota</taxon>
        <taxon>Fungi</taxon>
        <taxon>Dikarya</taxon>
        <taxon>Ascomycota</taxon>
        <taxon>Pezizomycotina</taxon>
        <taxon>Dothideomycetes</taxon>
        <taxon>Pleosporomycetidae</taxon>
        <taxon>Pleosporales</taxon>
        <taxon>Amniculicolaceae</taxon>
        <taxon>Amniculicola</taxon>
    </lineage>
</organism>
<feature type="domain" description="Heterokaryon incompatibility" evidence="1">
    <location>
        <begin position="34"/>
        <end position="133"/>
    </location>
</feature>
<dbReference type="Proteomes" id="UP000799779">
    <property type="component" value="Unassembled WGS sequence"/>
</dbReference>
<evidence type="ECO:0000313" key="2">
    <source>
        <dbReference type="EMBL" id="KAF2005277.1"/>
    </source>
</evidence>
<accession>A0A6A5WUK6</accession>
<feature type="non-terminal residue" evidence="2">
    <location>
        <position position="1"/>
    </location>
</feature>
<reference evidence="2" key="1">
    <citation type="journal article" date="2020" name="Stud. Mycol.">
        <title>101 Dothideomycetes genomes: a test case for predicting lifestyles and emergence of pathogens.</title>
        <authorList>
            <person name="Haridas S."/>
            <person name="Albert R."/>
            <person name="Binder M."/>
            <person name="Bloem J."/>
            <person name="Labutti K."/>
            <person name="Salamov A."/>
            <person name="Andreopoulos B."/>
            <person name="Baker S."/>
            <person name="Barry K."/>
            <person name="Bills G."/>
            <person name="Bluhm B."/>
            <person name="Cannon C."/>
            <person name="Castanera R."/>
            <person name="Culley D."/>
            <person name="Daum C."/>
            <person name="Ezra D."/>
            <person name="Gonzalez J."/>
            <person name="Henrissat B."/>
            <person name="Kuo A."/>
            <person name="Liang C."/>
            <person name="Lipzen A."/>
            <person name="Lutzoni F."/>
            <person name="Magnuson J."/>
            <person name="Mondo S."/>
            <person name="Nolan M."/>
            <person name="Ohm R."/>
            <person name="Pangilinan J."/>
            <person name="Park H.-J."/>
            <person name="Ramirez L."/>
            <person name="Alfaro M."/>
            <person name="Sun H."/>
            <person name="Tritt A."/>
            <person name="Yoshinaga Y."/>
            <person name="Zwiers L.-H."/>
            <person name="Turgeon B."/>
            <person name="Goodwin S."/>
            <person name="Spatafora J."/>
            <person name="Crous P."/>
            <person name="Grigoriev I."/>
        </authorList>
    </citation>
    <scope>NUCLEOTIDE SEQUENCE</scope>
    <source>
        <strain evidence="2">CBS 123094</strain>
    </source>
</reference>
<dbReference type="InterPro" id="IPR052895">
    <property type="entry name" value="HetReg/Transcr_Mod"/>
</dbReference>
<dbReference type="InterPro" id="IPR010730">
    <property type="entry name" value="HET"/>
</dbReference>
<dbReference type="PANTHER" id="PTHR24148:SF64">
    <property type="entry name" value="HETEROKARYON INCOMPATIBILITY DOMAIN-CONTAINING PROTEIN"/>
    <property type="match status" value="1"/>
</dbReference>
<sequence length="133" mass="15407">EFRYIWLEPGHQEDDIICTLVYTHLRPYRSPVSYEAVSYCWGDVDDTVDITIRCPTSKRRRHSTTTIAQKFRITRNLEALLRAFRYENGTRVLWVDAICINQGDPEEKPHQVGSMGKIYASSTGVLVWLGNKD</sequence>
<name>A0A6A5WUK6_9PLEO</name>
<dbReference type="AlphaFoldDB" id="A0A6A5WUK6"/>
<gene>
    <name evidence="2" type="ORF">P154DRAFT_418304</name>
</gene>
<feature type="non-terminal residue" evidence="2">
    <location>
        <position position="133"/>
    </location>
</feature>
<protein>
    <recommendedName>
        <fullName evidence="1">Heterokaryon incompatibility domain-containing protein</fullName>
    </recommendedName>
</protein>
<evidence type="ECO:0000259" key="1">
    <source>
        <dbReference type="Pfam" id="PF06985"/>
    </source>
</evidence>
<keyword evidence="3" id="KW-1185">Reference proteome</keyword>
<dbReference type="EMBL" id="ML977564">
    <property type="protein sequence ID" value="KAF2005277.1"/>
    <property type="molecule type" value="Genomic_DNA"/>
</dbReference>
<proteinExistence type="predicted"/>